<dbReference type="EMBL" id="JBGFUD010001256">
    <property type="protein sequence ID" value="MFH4976015.1"/>
    <property type="molecule type" value="Genomic_DNA"/>
</dbReference>
<sequence>MRYARVRLCCSSESLHVIVSRLLINENRLISLYAFGLGEFAVYGARLLNARQLCSILLIVATGTNGTTQDVWLKSTS</sequence>
<name>A0ABD6E8K6_9BILA</name>
<reference evidence="1 2" key="1">
    <citation type="submission" date="2024-08" db="EMBL/GenBank/DDBJ databases">
        <title>Gnathostoma spinigerum genome.</title>
        <authorList>
            <person name="Gonzalez-Bertolin B."/>
            <person name="Monzon S."/>
            <person name="Zaballos A."/>
            <person name="Jimenez P."/>
            <person name="Dekumyoy P."/>
            <person name="Varona S."/>
            <person name="Cuesta I."/>
            <person name="Sumanam S."/>
            <person name="Adisakwattana P."/>
            <person name="Gasser R.B."/>
            <person name="Hernandez-Gonzalez A."/>
            <person name="Young N.D."/>
            <person name="Perteguer M.J."/>
        </authorList>
    </citation>
    <scope>NUCLEOTIDE SEQUENCE [LARGE SCALE GENOMIC DNA]</scope>
    <source>
        <strain evidence="1">AL3</strain>
        <tissue evidence="1">Liver</tissue>
    </source>
</reference>
<dbReference type="AlphaFoldDB" id="A0ABD6E8K6"/>
<gene>
    <name evidence="1" type="ORF">AB6A40_002724</name>
</gene>
<dbReference type="Proteomes" id="UP001608902">
    <property type="component" value="Unassembled WGS sequence"/>
</dbReference>
<proteinExistence type="predicted"/>
<organism evidence="1 2">
    <name type="scientific">Gnathostoma spinigerum</name>
    <dbReference type="NCBI Taxonomy" id="75299"/>
    <lineage>
        <taxon>Eukaryota</taxon>
        <taxon>Metazoa</taxon>
        <taxon>Ecdysozoa</taxon>
        <taxon>Nematoda</taxon>
        <taxon>Chromadorea</taxon>
        <taxon>Rhabditida</taxon>
        <taxon>Spirurina</taxon>
        <taxon>Gnathostomatomorpha</taxon>
        <taxon>Gnathostomatoidea</taxon>
        <taxon>Gnathostomatidae</taxon>
        <taxon>Gnathostoma</taxon>
    </lineage>
</organism>
<keyword evidence="2" id="KW-1185">Reference proteome</keyword>
<protein>
    <submittedName>
        <fullName evidence="1">Uncharacterized protein</fullName>
    </submittedName>
</protein>
<accession>A0ABD6E8K6</accession>
<evidence type="ECO:0000313" key="2">
    <source>
        <dbReference type="Proteomes" id="UP001608902"/>
    </source>
</evidence>
<comment type="caution">
    <text evidence="1">The sequence shown here is derived from an EMBL/GenBank/DDBJ whole genome shotgun (WGS) entry which is preliminary data.</text>
</comment>
<evidence type="ECO:0000313" key="1">
    <source>
        <dbReference type="EMBL" id="MFH4976015.1"/>
    </source>
</evidence>